<organism evidence="5 6">
    <name type="scientific">Neorhizobium galegae bv. officinalis bv. officinalis str. HAMBI 1141</name>
    <dbReference type="NCBI Taxonomy" id="1028801"/>
    <lineage>
        <taxon>Bacteria</taxon>
        <taxon>Pseudomonadati</taxon>
        <taxon>Pseudomonadota</taxon>
        <taxon>Alphaproteobacteria</taxon>
        <taxon>Hyphomicrobiales</taxon>
        <taxon>Rhizobiaceae</taxon>
        <taxon>Rhizobium/Agrobacterium group</taxon>
        <taxon>Neorhizobium</taxon>
    </lineage>
</organism>
<dbReference type="RefSeq" id="WP_038540657.1">
    <property type="nucleotide sequence ID" value="NZ_HG938355.1"/>
</dbReference>
<keyword evidence="3" id="KW-0949">S-adenosyl-L-methionine</keyword>
<evidence type="ECO:0000259" key="4">
    <source>
        <dbReference type="Pfam" id="PF08241"/>
    </source>
</evidence>
<dbReference type="eggNOG" id="COG2226">
    <property type="taxonomic scope" value="Bacteria"/>
</dbReference>
<evidence type="ECO:0000256" key="1">
    <source>
        <dbReference type="ARBA" id="ARBA00022603"/>
    </source>
</evidence>
<name>A0A068T4K3_NEOGA</name>
<evidence type="ECO:0000313" key="6">
    <source>
        <dbReference type="Proteomes" id="UP000028186"/>
    </source>
</evidence>
<feature type="domain" description="Methyltransferase type 11" evidence="4">
    <location>
        <begin position="47"/>
        <end position="141"/>
    </location>
</feature>
<dbReference type="Pfam" id="PF08241">
    <property type="entry name" value="Methyltransf_11"/>
    <property type="match status" value="1"/>
</dbReference>
<dbReference type="InterPro" id="IPR013216">
    <property type="entry name" value="Methyltransf_11"/>
</dbReference>
<dbReference type="GO" id="GO:0032259">
    <property type="term" value="P:methylation"/>
    <property type="evidence" value="ECO:0007669"/>
    <property type="project" value="UniProtKB-KW"/>
</dbReference>
<evidence type="ECO:0000256" key="2">
    <source>
        <dbReference type="ARBA" id="ARBA00022679"/>
    </source>
</evidence>
<evidence type="ECO:0000256" key="3">
    <source>
        <dbReference type="ARBA" id="ARBA00022691"/>
    </source>
</evidence>
<dbReference type="AlphaFoldDB" id="A0A068T4K3"/>
<protein>
    <submittedName>
        <fullName evidence="5">Methyl transferase</fullName>
    </submittedName>
</protein>
<dbReference type="CDD" id="cd02440">
    <property type="entry name" value="AdoMet_MTases"/>
    <property type="match status" value="1"/>
</dbReference>
<keyword evidence="1" id="KW-0489">Methyltransferase</keyword>
<accession>A0A068T4K3</accession>
<dbReference type="GO" id="GO:0008757">
    <property type="term" value="F:S-adenosylmethionine-dependent methyltransferase activity"/>
    <property type="evidence" value="ECO:0007669"/>
    <property type="project" value="InterPro"/>
</dbReference>
<evidence type="ECO:0000313" key="5">
    <source>
        <dbReference type="EMBL" id="CDN52976.1"/>
    </source>
</evidence>
<dbReference type="HOGENOM" id="CLU_049749_4_0_5"/>
<keyword evidence="2 5" id="KW-0808">Transferase</keyword>
<dbReference type="PATRIC" id="fig|1028801.3.peg.621"/>
<dbReference type="PANTHER" id="PTHR43464:SF19">
    <property type="entry name" value="UBIQUINONE BIOSYNTHESIS O-METHYLTRANSFERASE, MITOCHONDRIAL"/>
    <property type="match status" value="1"/>
</dbReference>
<dbReference type="KEGG" id="ngl:RG1141_CH06150"/>
<dbReference type="SUPFAM" id="SSF53335">
    <property type="entry name" value="S-adenosyl-L-methionine-dependent methyltransferases"/>
    <property type="match status" value="1"/>
</dbReference>
<dbReference type="EMBL" id="HG938355">
    <property type="protein sequence ID" value="CDN52976.1"/>
    <property type="molecule type" value="Genomic_DNA"/>
</dbReference>
<sequence length="242" mass="26792">MAQNVYDTPEFFEGYSQLARSVHGLAGAAEWPVIRTLLPEMTGRRVVDLGCGFGWFSRFAAAEGAASVLGLDLSENMIAKARTENVHSAITYEIADLERVELPTAAFDLAYSSLAFHYLEDFGRLVAEVHSALVPGGKFVFTIEHPIYMASRNPGWRTDEAGKKFWPVDGYSVEGRRATDWLAKGVVKYHRTIGTTLNTLIDGGFAIRRVIEWHPSPDQIAGNPALAEEMDRPMILMVSAER</sequence>
<dbReference type="Proteomes" id="UP000028186">
    <property type="component" value="Chromosome I"/>
</dbReference>
<gene>
    <name evidence="5" type="ORF">RG1141_CH06150</name>
</gene>
<dbReference type="PANTHER" id="PTHR43464">
    <property type="entry name" value="METHYLTRANSFERASE"/>
    <property type="match status" value="1"/>
</dbReference>
<dbReference type="InterPro" id="IPR029063">
    <property type="entry name" value="SAM-dependent_MTases_sf"/>
</dbReference>
<proteinExistence type="predicted"/>
<reference evidence="6" key="1">
    <citation type="journal article" date="2014" name="BMC Genomics">
        <title>Genome sequencing of two Neorhizobium galegae strains reveals a noeT gene responsible for the unusual acetylation of the nodulation factors.</title>
        <authorList>
            <person name="Osterman J."/>
            <person name="Marsh J."/>
            <person name="Laine P.K."/>
            <person name="Zeng Z."/>
            <person name="Alatalo E."/>
            <person name="Sullivan J.T."/>
            <person name="Young J.P."/>
            <person name="Thomas-Oates J."/>
            <person name="Paulin L."/>
            <person name="Lindstrom K."/>
        </authorList>
    </citation>
    <scope>NUCLEOTIDE SEQUENCE [LARGE SCALE GENOMIC DNA]</scope>
    <source>
        <strain evidence="6">HAMBI 1141</strain>
    </source>
</reference>
<dbReference type="Gene3D" id="3.40.50.150">
    <property type="entry name" value="Vaccinia Virus protein VP39"/>
    <property type="match status" value="1"/>
</dbReference>